<dbReference type="Proteomes" id="UP000035050">
    <property type="component" value="Chromosome"/>
</dbReference>
<dbReference type="PANTHER" id="PTHR37625">
    <property type="entry name" value="OUTER MEMBRANE LIPOPROTEIN-RELATED"/>
    <property type="match status" value="1"/>
</dbReference>
<dbReference type="InterPro" id="IPR017734">
    <property type="entry name" value="T6SS_SciN"/>
</dbReference>
<dbReference type="InterPro" id="IPR038706">
    <property type="entry name" value="Type_VI_SciN-like_sf"/>
</dbReference>
<dbReference type="PANTHER" id="PTHR37625:SF4">
    <property type="entry name" value="OUTER MEMBRANE LIPOPROTEIN"/>
    <property type="match status" value="1"/>
</dbReference>
<protein>
    <submittedName>
        <fullName evidence="2">Type VI secretion system-associated lipoprotein</fullName>
    </submittedName>
</protein>
<dbReference type="PROSITE" id="PS51257">
    <property type="entry name" value="PROKAR_LIPOPROTEIN"/>
    <property type="match status" value="1"/>
</dbReference>
<feature type="chain" id="PRO_5002415302" evidence="1">
    <location>
        <begin position="35"/>
        <end position="183"/>
    </location>
</feature>
<sequence>MNHRNLTKFAPLARKSIALLLPVLLLSACGLWQSASNGTVNAFNAVFNKRVESVDIDVQARDALNFDEAGRPTSVVVRVYQLKDGKAFDAASYDELLRQDREVLGRERLASTAGVVVPGGALSFSRPIEDDTKYVAVVAFFRQPDTEGKWKFMITAKKLDADAPLKLRLDARRIEWVGGKDRD</sequence>
<name>A0A0E3Y964_9BURK</name>
<keyword evidence="1" id="KW-0732">Signal</keyword>
<reference evidence="2" key="1">
    <citation type="submission" date="2016-06" db="EMBL/GenBank/DDBJ databases">
        <title>Pandoraea oxalativorans DSM 23570 Genome Sequencing.</title>
        <authorList>
            <person name="Ee R."/>
            <person name="Lim Y.-L."/>
            <person name="Yong D."/>
            <person name="Yin W.-F."/>
            <person name="Chan K.-G."/>
        </authorList>
    </citation>
    <scope>NUCLEOTIDE SEQUENCE</scope>
    <source>
        <strain evidence="2">DSM 23570</strain>
    </source>
</reference>
<accession>A0A0E3Y964</accession>
<organism evidence="2 3">
    <name type="scientific">Pandoraea oxalativorans</name>
    <dbReference type="NCBI Taxonomy" id="573737"/>
    <lineage>
        <taxon>Bacteria</taxon>
        <taxon>Pseudomonadati</taxon>
        <taxon>Pseudomonadota</taxon>
        <taxon>Betaproteobacteria</taxon>
        <taxon>Burkholderiales</taxon>
        <taxon>Burkholderiaceae</taxon>
        <taxon>Pandoraea</taxon>
    </lineage>
</organism>
<dbReference type="Gene3D" id="2.60.40.4150">
    <property type="entry name" value="Type VI secretion system, lipoprotein SciN"/>
    <property type="match status" value="1"/>
</dbReference>
<dbReference type="AlphaFoldDB" id="A0A0E3Y964"/>
<gene>
    <name evidence="2" type="ORF">MB84_02375</name>
</gene>
<keyword evidence="2" id="KW-0449">Lipoprotein</keyword>
<dbReference type="OrthoDB" id="7021080at2"/>
<dbReference type="KEGG" id="pox:MB84_02375"/>
<evidence type="ECO:0000313" key="3">
    <source>
        <dbReference type="Proteomes" id="UP000035050"/>
    </source>
</evidence>
<dbReference type="HOGENOM" id="CLU_092347_0_1_4"/>
<dbReference type="Pfam" id="PF12790">
    <property type="entry name" value="T6SS-SciN"/>
    <property type="match status" value="1"/>
</dbReference>
<feature type="signal peptide" evidence="1">
    <location>
        <begin position="1"/>
        <end position="34"/>
    </location>
</feature>
<dbReference type="PATRIC" id="fig|573737.6.peg.1254"/>
<evidence type="ECO:0000256" key="1">
    <source>
        <dbReference type="SAM" id="SignalP"/>
    </source>
</evidence>
<evidence type="ECO:0000313" key="2">
    <source>
        <dbReference type="EMBL" id="AKC68540.1"/>
    </source>
</evidence>
<keyword evidence="3" id="KW-1185">Reference proteome</keyword>
<dbReference type="EMBL" id="CP011253">
    <property type="protein sequence ID" value="AKC68540.1"/>
    <property type="molecule type" value="Genomic_DNA"/>
</dbReference>
<proteinExistence type="predicted"/>
<dbReference type="NCBIfam" id="TIGR03352">
    <property type="entry name" value="VI_chp_3"/>
    <property type="match status" value="1"/>
</dbReference>